<evidence type="ECO:0000256" key="4">
    <source>
        <dbReference type="ARBA" id="ARBA00022692"/>
    </source>
</evidence>
<reference evidence="10 11" key="1">
    <citation type="submission" date="2019-10" db="EMBL/GenBank/DDBJ databases">
        <authorList>
            <person name="Palmer J.M."/>
        </authorList>
    </citation>
    <scope>NUCLEOTIDE SEQUENCE [LARGE SCALE GENOMIC DNA]</scope>
    <source>
        <strain evidence="10 11">TWF730</strain>
    </source>
</reference>
<organism evidence="10 11">
    <name type="scientific">Orbilia blumenaviensis</name>
    <dbReference type="NCBI Taxonomy" id="1796055"/>
    <lineage>
        <taxon>Eukaryota</taxon>
        <taxon>Fungi</taxon>
        <taxon>Dikarya</taxon>
        <taxon>Ascomycota</taxon>
        <taxon>Pezizomycotina</taxon>
        <taxon>Orbiliomycetes</taxon>
        <taxon>Orbiliales</taxon>
        <taxon>Orbiliaceae</taxon>
        <taxon>Orbilia</taxon>
    </lineage>
</organism>
<feature type="transmembrane region" description="Helical" evidence="8">
    <location>
        <begin position="79"/>
        <end position="97"/>
    </location>
</feature>
<comment type="subcellular location">
    <subcellularLocation>
        <location evidence="1">Membrane</location>
        <topology evidence="1">Multi-pass membrane protein</topology>
    </subcellularLocation>
</comment>
<dbReference type="GO" id="GO:0005351">
    <property type="term" value="F:carbohydrate:proton symporter activity"/>
    <property type="evidence" value="ECO:0007669"/>
    <property type="project" value="TreeGrafter"/>
</dbReference>
<gene>
    <name evidence="10" type="ORF">TWF730_005620</name>
</gene>
<dbReference type="PROSITE" id="PS00216">
    <property type="entry name" value="SUGAR_TRANSPORT_1"/>
    <property type="match status" value="1"/>
</dbReference>
<dbReference type="InterPro" id="IPR003663">
    <property type="entry name" value="Sugar/inositol_transpt"/>
</dbReference>
<feature type="transmembrane region" description="Helical" evidence="8">
    <location>
        <begin position="260"/>
        <end position="282"/>
    </location>
</feature>
<dbReference type="AlphaFoldDB" id="A0AAV9VIX0"/>
<evidence type="ECO:0000313" key="11">
    <source>
        <dbReference type="Proteomes" id="UP001373714"/>
    </source>
</evidence>
<evidence type="ECO:0000256" key="5">
    <source>
        <dbReference type="ARBA" id="ARBA00022989"/>
    </source>
</evidence>
<feature type="transmembrane region" description="Helical" evidence="8">
    <location>
        <begin position="50"/>
        <end position="72"/>
    </location>
</feature>
<dbReference type="InterPro" id="IPR005829">
    <property type="entry name" value="Sugar_transporter_CS"/>
</dbReference>
<dbReference type="PRINTS" id="PR00171">
    <property type="entry name" value="SUGRTRNSPORT"/>
</dbReference>
<dbReference type="InterPro" id="IPR050360">
    <property type="entry name" value="MFS_Sugar_Transporters"/>
</dbReference>
<keyword evidence="4 8" id="KW-0812">Transmembrane</keyword>
<dbReference type="InterPro" id="IPR005828">
    <property type="entry name" value="MFS_sugar_transport-like"/>
</dbReference>
<feature type="transmembrane region" description="Helical" evidence="8">
    <location>
        <begin position="144"/>
        <end position="164"/>
    </location>
</feature>
<dbReference type="PANTHER" id="PTHR48022:SF37">
    <property type="entry name" value="MAJOR FACILITATOR SUPERFAMILY (MFS) PROFILE DOMAIN-CONTAINING PROTEIN-RELATED"/>
    <property type="match status" value="1"/>
</dbReference>
<dbReference type="PROSITE" id="PS50850">
    <property type="entry name" value="MFS"/>
    <property type="match status" value="1"/>
</dbReference>
<evidence type="ECO:0000256" key="1">
    <source>
        <dbReference type="ARBA" id="ARBA00004141"/>
    </source>
</evidence>
<keyword evidence="11" id="KW-1185">Reference proteome</keyword>
<keyword evidence="3 7" id="KW-0813">Transport</keyword>
<feature type="transmembrane region" description="Helical" evidence="8">
    <location>
        <begin position="297"/>
        <end position="318"/>
    </location>
</feature>
<evidence type="ECO:0000256" key="3">
    <source>
        <dbReference type="ARBA" id="ARBA00022448"/>
    </source>
</evidence>
<proteinExistence type="inferred from homology"/>
<evidence type="ECO:0000313" key="10">
    <source>
        <dbReference type="EMBL" id="KAK6361912.1"/>
    </source>
</evidence>
<evidence type="ECO:0000259" key="9">
    <source>
        <dbReference type="PROSITE" id="PS50850"/>
    </source>
</evidence>
<evidence type="ECO:0000256" key="6">
    <source>
        <dbReference type="ARBA" id="ARBA00023136"/>
    </source>
</evidence>
<dbReference type="NCBIfam" id="TIGR00879">
    <property type="entry name" value="SP"/>
    <property type="match status" value="1"/>
</dbReference>
<keyword evidence="5 8" id="KW-1133">Transmembrane helix</keyword>
<dbReference type="GO" id="GO:0016020">
    <property type="term" value="C:membrane"/>
    <property type="evidence" value="ECO:0007669"/>
    <property type="project" value="UniProtKB-SubCell"/>
</dbReference>
<evidence type="ECO:0000256" key="8">
    <source>
        <dbReference type="SAM" id="Phobius"/>
    </source>
</evidence>
<protein>
    <recommendedName>
        <fullName evidence="9">Major facilitator superfamily (MFS) profile domain-containing protein</fullName>
    </recommendedName>
</protein>
<name>A0AAV9VIX0_9PEZI</name>
<dbReference type="Pfam" id="PF00083">
    <property type="entry name" value="Sugar_tr"/>
    <property type="match status" value="1"/>
</dbReference>
<dbReference type="EMBL" id="JAVHNS010000002">
    <property type="protein sequence ID" value="KAK6361912.1"/>
    <property type="molecule type" value="Genomic_DNA"/>
</dbReference>
<dbReference type="PROSITE" id="PS00217">
    <property type="entry name" value="SUGAR_TRANSPORT_2"/>
    <property type="match status" value="1"/>
</dbReference>
<sequence length="481" mass="53603">MPLPPKWYQFLVGVFASLGSFLFGYDLGVIAEVVQCETFISRFGNDPDEIGAVVSTFTGGGFIGAFIAGYISDWYGRRITISIATVIFLLGACLQTAAQSLAYLWSGRAITGAGVGILVMIVPLYQAELAHPSIRGRITALQQFMLGIGALLATWAGYGTYIHLSDDGQWRIPLALQMVPAIVLGTCIFFMPESPRWLIDKGKTEQGLVVLAQLHSNGDQMDAFVRAEFEAIQMSITNEHDNEAKKWSQLITDKLNFKRLFIAISVQGSIQMTGVSFIQYYAPSIFKEIGISTSTTLLLQAINSIIALIAQFCCIMFIDRFGRRWVLILGNLVNMVAWIITWLYQFSFSFACGPLSWIIPAEIFNTATRSKGVAIATMTSFATNTLIGQVSPIALQNVGWKYFMFFIIANFTNAIFFYCILPETSRVPLENMDQLFDSSWWVPGWSKEHIARLREELEERTEEIKEKDDGVAHHVETAKTA</sequence>
<keyword evidence="6 8" id="KW-0472">Membrane</keyword>
<accession>A0AAV9VIX0</accession>
<feature type="transmembrane region" description="Helical" evidence="8">
    <location>
        <begin position="402"/>
        <end position="421"/>
    </location>
</feature>
<comment type="caution">
    <text evidence="10">The sequence shown here is derived from an EMBL/GenBank/DDBJ whole genome shotgun (WGS) entry which is preliminary data.</text>
</comment>
<dbReference type="Proteomes" id="UP001373714">
    <property type="component" value="Unassembled WGS sequence"/>
</dbReference>
<feature type="transmembrane region" description="Helical" evidence="8">
    <location>
        <begin position="325"/>
        <end position="344"/>
    </location>
</feature>
<dbReference type="PANTHER" id="PTHR48022">
    <property type="entry name" value="PLASTIDIC GLUCOSE TRANSPORTER 4"/>
    <property type="match status" value="1"/>
</dbReference>
<feature type="transmembrane region" description="Helical" evidence="8">
    <location>
        <begin position="170"/>
        <end position="191"/>
    </location>
</feature>
<dbReference type="InterPro" id="IPR036259">
    <property type="entry name" value="MFS_trans_sf"/>
</dbReference>
<feature type="transmembrane region" description="Helical" evidence="8">
    <location>
        <begin position="7"/>
        <end position="30"/>
    </location>
</feature>
<evidence type="ECO:0000256" key="2">
    <source>
        <dbReference type="ARBA" id="ARBA00010992"/>
    </source>
</evidence>
<dbReference type="SUPFAM" id="SSF103473">
    <property type="entry name" value="MFS general substrate transporter"/>
    <property type="match status" value="1"/>
</dbReference>
<comment type="similarity">
    <text evidence="2 7">Belongs to the major facilitator superfamily. Sugar transporter (TC 2.A.1.1) family.</text>
</comment>
<dbReference type="InterPro" id="IPR020846">
    <property type="entry name" value="MFS_dom"/>
</dbReference>
<feature type="domain" description="Major facilitator superfamily (MFS) profile" evidence="9">
    <location>
        <begin position="12"/>
        <end position="481"/>
    </location>
</feature>
<evidence type="ECO:0000256" key="7">
    <source>
        <dbReference type="RuleBase" id="RU003346"/>
    </source>
</evidence>
<feature type="transmembrane region" description="Helical" evidence="8">
    <location>
        <begin position="103"/>
        <end position="124"/>
    </location>
</feature>
<dbReference type="Gene3D" id="1.20.1250.20">
    <property type="entry name" value="MFS general substrate transporter like domains"/>
    <property type="match status" value="1"/>
</dbReference>